<feature type="region of interest" description="Disordered" evidence="1">
    <location>
        <begin position="1"/>
        <end position="49"/>
    </location>
</feature>
<evidence type="ECO:0000256" key="1">
    <source>
        <dbReference type="SAM" id="MobiDB-lite"/>
    </source>
</evidence>
<sequence length="187" mass="20523">MEAWERERERCGVGTSRTAVSRPSIASSRVQTAEEPVWDPSRTAADRPASSVERCSAVNRFPDEGRSIRTACQLDRTFGSTRLLFHVRSAGSPPGQENEAPGPVLVEPKESQLIRMKKNQLFCRAEQQFTLWSLFTLCENTQQVQKPVGRPAGVSQCLTTDGAGNGRGSSFSGLVFISCEPQPPSMH</sequence>
<reference evidence="2 3" key="1">
    <citation type="journal article" date="2018" name="G3 (Bethesda)">
        <title>A High-Quality Reference Genome for the Invasive Mosquitofish Gambusia affinis Using a Chicago Library.</title>
        <authorList>
            <person name="Hoffberg S.L."/>
            <person name="Troendle N.J."/>
            <person name="Glenn T.C."/>
            <person name="Mahmud O."/>
            <person name="Louha S."/>
            <person name="Chalopin D."/>
            <person name="Bennetzen J.L."/>
            <person name="Mauricio R."/>
        </authorList>
    </citation>
    <scope>NUCLEOTIDE SEQUENCE [LARGE SCALE GENOMIC DNA]</scope>
    <source>
        <strain evidence="2">NE01/NJP1002.9</strain>
        <tissue evidence="2">Muscle</tissue>
    </source>
</reference>
<dbReference type="EMBL" id="NHOQ01000126">
    <property type="protein sequence ID" value="PWA32837.1"/>
    <property type="molecule type" value="Genomic_DNA"/>
</dbReference>
<name>A0A315WCN9_GAMAF</name>
<evidence type="ECO:0000313" key="3">
    <source>
        <dbReference type="Proteomes" id="UP000250572"/>
    </source>
</evidence>
<protein>
    <submittedName>
        <fullName evidence="2">Uncharacterized protein</fullName>
    </submittedName>
</protein>
<accession>A0A315WCN9</accession>
<dbReference type="AlphaFoldDB" id="A0A315WCN9"/>
<evidence type="ECO:0000313" key="2">
    <source>
        <dbReference type="EMBL" id="PWA32837.1"/>
    </source>
</evidence>
<dbReference type="Proteomes" id="UP000250572">
    <property type="component" value="Unassembled WGS sequence"/>
</dbReference>
<organism evidence="2 3">
    <name type="scientific">Gambusia affinis</name>
    <name type="common">Western mosquitofish</name>
    <name type="synonym">Heterandria affinis</name>
    <dbReference type="NCBI Taxonomy" id="33528"/>
    <lineage>
        <taxon>Eukaryota</taxon>
        <taxon>Metazoa</taxon>
        <taxon>Chordata</taxon>
        <taxon>Craniata</taxon>
        <taxon>Vertebrata</taxon>
        <taxon>Euteleostomi</taxon>
        <taxon>Actinopterygii</taxon>
        <taxon>Neopterygii</taxon>
        <taxon>Teleostei</taxon>
        <taxon>Neoteleostei</taxon>
        <taxon>Acanthomorphata</taxon>
        <taxon>Ovalentaria</taxon>
        <taxon>Atherinomorphae</taxon>
        <taxon>Cyprinodontiformes</taxon>
        <taxon>Poeciliidae</taxon>
        <taxon>Poeciliinae</taxon>
        <taxon>Gambusia</taxon>
    </lineage>
</organism>
<feature type="compositionally biased region" description="Polar residues" evidence="1">
    <location>
        <begin position="15"/>
        <end position="31"/>
    </location>
</feature>
<keyword evidence="3" id="KW-1185">Reference proteome</keyword>
<gene>
    <name evidence="2" type="ORF">CCH79_00019303</name>
</gene>
<comment type="caution">
    <text evidence="2">The sequence shown here is derived from an EMBL/GenBank/DDBJ whole genome shotgun (WGS) entry which is preliminary data.</text>
</comment>
<proteinExistence type="predicted"/>
<feature type="compositionally biased region" description="Basic and acidic residues" evidence="1">
    <location>
        <begin position="1"/>
        <end position="11"/>
    </location>
</feature>